<dbReference type="SUPFAM" id="SSF81321">
    <property type="entry name" value="Family A G protein-coupled receptor-like"/>
    <property type="match status" value="1"/>
</dbReference>
<evidence type="ECO:0000256" key="7">
    <source>
        <dbReference type="ARBA" id="ARBA00023170"/>
    </source>
</evidence>
<keyword evidence="14" id="KW-1185">Reference proteome</keyword>
<keyword evidence="6 10" id="KW-0472">Membrane</keyword>
<dbReference type="InterPro" id="IPR000276">
    <property type="entry name" value="GPCR_Rhodpsn"/>
</dbReference>
<keyword evidence="7 9" id="KW-0675">Receptor</keyword>
<feature type="domain" description="G-protein coupled receptors family 1 profile" evidence="12">
    <location>
        <begin position="1"/>
        <end position="220"/>
    </location>
</feature>
<comment type="caution">
    <text evidence="13">The sequence shown here is derived from an EMBL/GenBank/DDBJ whole genome shotgun (WGS) entry which is preliminary data.</text>
</comment>
<dbReference type="PANTHER" id="PTHR22752">
    <property type="entry name" value="G PROTEIN-COUPLED RECEPTOR"/>
    <property type="match status" value="1"/>
</dbReference>
<evidence type="ECO:0000256" key="11">
    <source>
        <dbReference type="SAM" id="SignalP"/>
    </source>
</evidence>
<dbReference type="Pfam" id="PF00001">
    <property type="entry name" value="7tm_1"/>
    <property type="match status" value="1"/>
</dbReference>
<evidence type="ECO:0000256" key="5">
    <source>
        <dbReference type="ARBA" id="ARBA00023040"/>
    </source>
</evidence>
<dbReference type="PROSITE" id="PS00237">
    <property type="entry name" value="G_PROTEIN_RECEP_F1_1"/>
    <property type="match status" value="1"/>
</dbReference>
<evidence type="ECO:0000256" key="10">
    <source>
        <dbReference type="SAM" id="Phobius"/>
    </source>
</evidence>
<feature type="transmembrane region" description="Helical" evidence="10">
    <location>
        <begin position="35"/>
        <end position="53"/>
    </location>
</feature>
<accession>A0A7I8VI88</accession>
<organism evidence="13 14">
    <name type="scientific">Dimorphilus gyrociliatus</name>
    <dbReference type="NCBI Taxonomy" id="2664684"/>
    <lineage>
        <taxon>Eukaryota</taxon>
        <taxon>Metazoa</taxon>
        <taxon>Spiralia</taxon>
        <taxon>Lophotrochozoa</taxon>
        <taxon>Annelida</taxon>
        <taxon>Polychaeta</taxon>
        <taxon>Polychaeta incertae sedis</taxon>
        <taxon>Dinophilidae</taxon>
        <taxon>Dimorphilus</taxon>
    </lineage>
</organism>
<sequence length="282" mass="32355">MSDILNAVLVMLTAVITVTGDVREIPSIWCKLVCSFNYCLIIASMMTMFFIGVDRYFSIVYLFQHRDLITKYVIYGFISWSWIQGIAFGVVPPIIKGWVHYDYWEAICAIDWNMEGTVIYVIAAFTMCFAIPFVGLVFIYSSIIKAAFTKNSKRLEENRAHKDIKLILSLFTIVVLFFIFMAPFCVTKLLKVIKYRLDNRVSTAASILQYMASACNPFVYAIYRPDMRKGLKKLFFMNQMSLLNSRRVSQATIRARYYSPNAKEGWNSSRGELNGSATFLAV</sequence>
<evidence type="ECO:0000259" key="12">
    <source>
        <dbReference type="PROSITE" id="PS50262"/>
    </source>
</evidence>
<dbReference type="InterPro" id="IPR017452">
    <property type="entry name" value="GPCR_Rhodpsn_7TM"/>
</dbReference>
<evidence type="ECO:0000313" key="13">
    <source>
        <dbReference type="EMBL" id="CAD5115154.1"/>
    </source>
</evidence>
<evidence type="ECO:0000256" key="1">
    <source>
        <dbReference type="ARBA" id="ARBA00004651"/>
    </source>
</evidence>
<name>A0A7I8VI88_9ANNE</name>
<feature type="chain" id="PRO_5029819191" evidence="11">
    <location>
        <begin position="21"/>
        <end position="282"/>
    </location>
</feature>
<feature type="transmembrane region" description="Helical" evidence="10">
    <location>
        <begin position="119"/>
        <end position="143"/>
    </location>
</feature>
<feature type="transmembrane region" description="Helical" evidence="10">
    <location>
        <begin position="73"/>
        <end position="95"/>
    </location>
</feature>
<evidence type="ECO:0000256" key="8">
    <source>
        <dbReference type="ARBA" id="ARBA00023224"/>
    </source>
</evidence>
<feature type="signal peptide" evidence="11">
    <location>
        <begin position="1"/>
        <end position="20"/>
    </location>
</feature>
<dbReference type="Proteomes" id="UP000549394">
    <property type="component" value="Unassembled WGS sequence"/>
</dbReference>
<gene>
    <name evidence="13" type="ORF">DGYR_LOCUS3926</name>
</gene>
<dbReference type="AlphaFoldDB" id="A0A7I8VI88"/>
<dbReference type="CDD" id="cd00637">
    <property type="entry name" value="7tm_classA_rhodopsin-like"/>
    <property type="match status" value="1"/>
</dbReference>
<keyword evidence="4 10" id="KW-1133">Transmembrane helix</keyword>
<feature type="transmembrane region" description="Helical" evidence="10">
    <location>
        <begin position="204"/>
        <end position="223"/>
    </location>
</feature>
<dbReference type="GO" id="GO:0004930">
    <property type="term" value="F:G protein-coupled receptor activity"/>
    <property type="evidence" value="ECO:0007669"/>
    <property type="project" value="UniProtKB-KW"/>
</dbReference>
<dbReference type="GO" id="GO:0005886">
    <property type="term" value="C:plasma membrane"/>
    <property type="evidence" value="ECO:0007669"/>
    <property type="project" value="UniProtKB-SubCell"/>
</dbReference>
<evidence type="ECO:0000256" key="3">
    <source>
        <dbReference type="ARBA" id="ARBA00022692"/>
    </source>
</evidence>
<comment type="subcellular location">
    <subcellularLocation>
        <location evidence="1">Cell membrane</location>
        <topology evidence="1">Multi-pass membrane protein</topology>
    </subcellularLocation>
</comment>
<evidence type="ECO:0000256" key="6">
    <source>
        <dbReference type="ARBA" id="ARBA00023136"/>
    </source>
</evidence>
<dbReference type="Gene3D" id="1.20.1070.10">
    <property type="entry name" value="Rhodopsin 7-helix transmembrane proteins"/>
    <property type="match status" value="1"/>
</dbReference>
<dbReference type="EMBL" id="CAJFCJ010000006">
    <property type="protein sequence ID" value="CAD5115154.1"/>
    <property type="molecule type" value="Genomic_DNA"/>
</dbReference>
<dbReference type="OrthoDB" id="6159456at2759"/>
<reference evidence="13 14" key="1">
    <citation type="submission" date="2020-08" db="EMBL/GenBank/DDBJ databases">
        <authorList>
            <person name="Hejnol A."/>
        </authorList>
    </citation>
    <scope>NUCLEOTIDE SEQUENCE [LARGE SCALE GENOMIC DNA]</scope>
</reference>
<comment type="similarity">
    <text evidence="9">Belongs to the G-protein coupled receptor 1 family.</text>
</comment>
<proteinExistence type="inferred from homology"/>
<feature type="transmembrane region" description="Helical" evidence="10">
    <location>
        <begin position="164"/>
        <end position="184"/>
    </location>
</feature>
<keyword evidence="5 9" id="KW-0297">G-protein coupled receptor</keyword>
<evidence type="ECO:0000256" key="2">
    <source>
        <dbReference type="ARBA" id="ARBA00022475"/>
    </source>
</evidence>
<evidence type="ECO:0000256" key="4">
    <source>
        <dbReference type="ARBA" id="ARBA00022989"/>
    </source>
</evidence>
<dbReference type="PROSITE" id="PS50262">
    <property type="entry name" value="G_PROTEIN_RECEP_F1_2"/>
    <property type="match status" value="1"/>
</dbReference>
<protein>
    <submittedName>
        <fullName evidence="13">DgyrCDS4157</fullName>
    </submittedName>
</protein>
<keyword evidence="11" id="KW-0732">Signal</keyword>
<evidence type="ECO:0000313" key="14">
    <source>
        <dbReference type="Proteomes" id="UP000549394"/>
    </source>
</evidence>
<evidence type="ECO:0000256" key="9">
    <source>
        <dbReference type="RuleBase" id="RU000688"/>
    </source>
</evidence>
<dbReference type="PRINTS" id="PR00237">
    <property type="entry name" value="GPCRRHODOPSN"/>
</dbReference>
<keyword evidence="2" id="KW-1003">Cell membrane</keyword>
<keyword evidence="8 9" id="KW-0807">Transducer</keyword>
<keyword evidence="3 9" id="KW-0812">Transmembrane</keyword>